<dbReference type="InterPro" id="IPR003593">
    <property type="entry name" value="AAA+_ATPase"/>
</dbReference>
<dbReference type="GO" id="GO:0006508">
    <property type="term" value="P:proteolysis"/>
    <property type="evidence" value="ECO:0007669"/>
    <property type="project" value="InterPro"/>
</dbReference>
<dbReference type="Pfam" id="PF00004">
    <property type="entry name" value="AAA"/>
    <property type="match status" value="1"/>
</dbReference>
<dbReference type="InterPro" id="IPR003959">
    <property type="entry name" value="ATPase_AAA_core"/>
</dbReference>
<accession>A0A100YUY0</accession>
<protein>
    <recommendedName>
        <fullName evidence="2">RNase H type-1 domain-containing protein</fullName>
    </recommendedName>
</protein>
<dbReference type="Gene3D" id="1.10.8.60">
    <property type="match status" value="1"/>
</dbReference>
<dbReference type="GO" id="GO:0003676">
    <property type="term" value="F:nucleic acid binding"/>
    <property type="evidence" value="ECO:0007669"/>
    <property type="project" value="InterPro"/>
</dbReference>
<dbReference type="PANTHER" id="PTHR23076:SF97">
    <property type="entry name" value="ATP-DEPENDENT ZINC METALLOPROTEASE YME1L1"/>
    <property type="match status" value="1"/>
</dbReference>
<dbReference type="Gene3D" id="1.20.58.760">
    <property type="entry name" value="Peptidase M41"/>
    <property type="match status" value="1"/>
</dbReference>
<evidence type="ECO:0000313" key="3">
    <source>
        <dbReference type="EMBL" id="KUH58156.1"/>
    </source>
</evidence>
<dbReference type="STRING" id="1299998.AUL39_08050"/>
<keyword evidence="4" id="KW-1185">Reference proteome</keyword>
<dbReference type="GO" id="GO:0004523">
    <property type="term" value="F:RNA-DNA hybrid ribonuclease activity"/>
    <property type="evidence" value="ECO:0007669"/>
    <property type="project" value="InterPro"/>
</dbReference>
<feature type="domain" description="RNase H type-1" evidence="2">
    <location>
        <begin position="6"/>
        <end position="174"/>
    </location>
</feature>
<dbReference type="InterPro" id="IPR000642">
    <property type="entry name" value="Peptidase_M41"/>
</dbReference>
<dbReference type="GO" id="GO:0016887">
    <property type="term" value="F:ATP hydrolysis activity"/>
    <property type="evidence" value="ECO:0007669"/>
    <property type="project" value="InterPro"/>
</dbReference>
<dbReference type="PANTHER" id="PTHR23076">
    <property type="entry name" value="METALLOPROTEASE M41 FTSH"/>
    <property type="match status" value="1"/>
</dbReference>
<evidence type="ECO:0000256" key="1">
    <source>
        <dbReference type="SAM" id="MobiDB-lite"/>
    </source>
</evidence>
<dbReference type="SMART" id="SM00382">
    <property type="entry name" value="AAA"/>
    <property type="match status" value="2"/>
</dbReference>
<dbReference type="Proteomes" id="UP000054078">
    <property type="component" value="Unassembled WGS sequence"/>
</dbReference>
<dbReference type="AlphaFoldDB" id="A0A100YUY0"/>
<dbReference type="EMBL" id="LOJF01000010">
    <property type="protein sequence ID" value="KUH58156.1"/>
    <property type="molecule type" value="Genomic_DNA"/>
</dbReference>
<dbReference type="Gene3D" id="3.40.50.300">
    <property type="entry name" value="P-loop containing nucleotide triphosphate hydrolases"/>
    <property type="match status" value="2"/>
</dbReference>
<dbReference type="Gene3D" id="3.30.420.10">
    <property type="entry name" value="Ribonuclease H-like superfamily/Ribonuclease H"/>
    <property type="match status" value="1"/>
</dbReference>
<dbReference type="PROSITE" id="PS50879">
    <property type="entry name" value="RNASE_H_1"/>
    <property type="match status" value="1"/>
</dbReference>
<proteinExistence type="predicted"/>
<dbReference type="PRINTS" id="PR00300">
    <property type="entry name" value="CLPPROTEASEA"/>
</dbReference>
<dbReference type="GO" id="GO:0004222">
    <property type="term" value="F:metalloendopeptidase activity"/>
    <property type="evidence" value="ECO:0007669"/>
    <property type="project" value="InterPro"/>
</dbReference>
<dbReference type="GO" id="GO:0005524">
    <property type="term" value="F:ATP binding"/>
    <property type="evidence" value="ECO:0007669"/>
    <property type="project" value="InterPro"/>
</dbReference>
<dbReference type="SUPFAM" id="SSF53098">
    <property type="entry name" value="Ribonuclease H-like"/>
    <property type="match status" value="1"/>
</dbReference>
<dbReference type="InterPro" id="IPR027417">
    <property type="entry name" value="P-loop_NTPase"/>
</dbReference>
<evidence type="ECO:0000313" key="4">
    <source>
        <dbReference type="Proteomes" id="UP000054078"/>
    </source>
</evidence>
<sequence length="1245" mass="136815">MEMSGYWGGPIAFTDGSFFADSGRGGAGVVLYVGDHFDLEAKSGDPTPTWTYHGPSDPMAESAGSSDGKGPEYGNAQLAGEFDAVRVLLAEAVKRNLKGVTIVHDLMGVSEFALGLFQARAGVTKSYVKDISDFMTSHPNFELRFVWVHSHAGNGTFAQRGNQLADQLAKQGAEDKGESESSHDKVDDTGFVTVGRRSQKTSTLRPIPMDSVLPGGLADGRAISRRCDEIKARLGECVKGQAGPIENFCTGIEAALVCRLVRSRRKAGGRSGDDKRPLGVFTFCGPSGVGKSFLSEKAAEELESYGFCYHRFDMSGYMDHESANYLVGFPKTYKDARSGDLTRYVRENPQSVIVFDEIEKAHEQVKHLFLQVLQEGELYDNYEEKNVSFSDTILIFTTNAGRAAYEGETGTDLSGIPTRVIVDAIGKDRLSNGAPAIPSALLSRLAAGNVIMFNRLGARDLLAICNKEFDRMGAQYLETSNIEVTHDEYVPTAILLSKGGLSDARSVRGDTEKFVTENMGELFHSLDEEARRGAQPDRPQKVEFSVNLEGIADERIRGYFTGKRSFKVACLANPSNATREKLKGNEVAEHTTRDGKRVEFLYPRDLGFGEAPENRPSLPEVVDKLDSCDAVLIDFAFGWDTTRPDDSVRFYDAMDLKTYGRRCFEYLRARKPLLPVFVIRPRGGWHYPSKAERQSFLEKGARGFIDTEKSSFFEDLCDAIDVAEQEKDILSLARARKVLEFRTVIPRARRSGLLSSNAYSIRLDEFSLSVAPDSGDADDVLNGLDIPEDSFDDVIGNRVAVDSLKKASACLRDPYPFLDNSLSMPRGILLYGSPGTGKTMMARAMAHDADAVFIPTEANKLLNGGSREIHRIFGVARRYAPSIIFIDEFDNIGQPRERLSVGGQAVVNALLTEMDGFKNDSTRPVMVLAATNFSPSDLDAAAMRRFDTKLLITVPGDSDRERLIMRAVARIPALGVNKEGTRGISAAGITYLVNETRGWSPAKIVDLINFMGREALLADDNSSKSCDAWVRELFELHEYGEAHEVSKEDEKAVAVHESGHALVAYVSGIRPRSITNIARSWYLGLTKVDLDTHSNRSLASFLANVRVSLGGRAAECDYFGSIPGKGSAEGINTGARADLQNATQNLLRALCQFGLDRRFGMAIYPNGQYSPSATERVNGYLDYEFSEACRIIQEHKDALYGLSTVLSNKRYLSGDEIKGILEEYHVKFDSYVPAEIPGGEEDDGR</sequence>
<dbReference type="CDD" id="cd19481">
    <property type="entry name" value="RecA-like_protease"/>
    <property type="match status" value="1"/>
</dbReference>
<feature type="compositionally biased region" description="Basic and acidic residues" evidence="1">
    <location>
        <begin position="172"/>
        <end position="188"/>
    </location>
</feature>
<dbReference type="Pfam" id="PF07724">
    <property type="entry name" value="AAA_2"/>
    <property type="match status" value="1"/>
</dbReference>
<dbReference type="SUPFAM" id="SSF140990">
    <property type="entry name" value="FtsH protease domain-like"/>
    <property type="match status" value="1"/>
</dbReference>
<dbReference type="InterPro" id="IPR037219">
    <property type="entry name" value="Peptidase_M41-like"/>
</dbReference>
<evidence type="ECO:0000259" key="2">
    <source>
        <dbReference type="PROSITE" id="PS50879"/>
    </source>
</evidence>
<gene>
    <name evidence="3" type="ORF">AUL39_08050</name>
</gene>
<name>A0A100YUY0_TRASO</name>
<reference evidence="3 4" key="1">
    <citation type="submission" date="2015-12" db="EMBL/GenBank/DDBJ databases">
        <title>Draft Genome Sequence of Olsenella scatoligenes SK9K4T; a Producer of 3-Methylindole- (skatole) and 4-Methylphenol- (p-cresol) Isolated from Pig Feces.</title>
        <authorList>
            <person name="Li X."/>
            <person name="Borg B."/>
            <person name="Canibe N."/>
        </authorList>
    </citation>
    <scope>NUCLEOTIDE SEQUENCE [LARGE SCALE GENOMIC DNA]</scope>
    <source>
        <strain evidence="3 4">SK9K4</strain>
    </source>
</reference>
<dbReference type="InterPro" id="IPR012337">
    <property type="entry name" value="RNaseH-like_sf"/>
</dbReference>
<comment type="caution">
    <text evidence="3">The sequence shown here is derived from an EMBL/GenBank/DDBJ whole genome shotgun (WGS) entry which is preliminary data.</text>
</comment>
<dbReference type="SUPFAM" id="SSF52540">
    <property type="entry name" value="P-loop containing nucleoside triphosphate hydrolases"/>
    <property type="match status" value="2"/>
</dbReference>
<feature type="region of interest" description="Disordered" evidence="1">
    <location>
        <begin position="44"/>
        <end position="72"/>
    </location>
</feature>
<organism evidence="3 4">
    <name type="scientific">Tractidigestivibacter scatoligenes</name>
    <name type="common">Olsenella scatoligenes</name>
    <dbReference type="NCBI Taxonomy" id="1299998"/>
    <lineage>
        <taxon>Bacteria</taxon>
        <taxon>Bacillati</taxon>
        <taxon>Actinomycetota</taxon>
        <taxon>Coriobacteriia</taxon>
        <taxon>Coriobacteriales</taxon>
        <taxon>Atopobiaceae</taxon>
        <taxon>Tractidigestivibacter</taxon>
    </lineage>
</organism>
<dbReference type="Pfam" id="PF01434">
    <property type="entry name" value="Peptidase_M41"/>
    <property type="match status" value="1"/>
</dbReference>
<dbReference type="InterPro" id="IPR001270">
    <property type="entry name" value="ClpA/B"/>
</dbReference>
<dbReference type="GO" id="GO:0004176">
    <property type="term" value="F:ATP-dependent peptidase activity"/>
    <property type="evidence" value="ECO:0007669"/>
    <property type="project" value="InterPro"/>
</dbReference>
<dbReference type="InterPro" id="IPR036397">
    <property type="entry name" value="RNaseH_sf"/>
</dbReference>
<feature type="region of interest" description="Disordered" evidence="1">
    <location>
        <begin position="170"/>
        <end position="191"/>
    </location>
</feature>
<dbReference type="InterPro" id="IPR002156">
    <property type="entry name" value="RNaseH_domain"/>
</dbReference>